<protein>
    <submittedName>
        <fullName evidence="3">Tripartite tricarboxylate transporter substrate binding protein</fullName>
    </submittedName>
</protein>
<feature type="signal peptide" evidence="2">
    <location>
        <begin position="1"/>
        <end position="28"/>
    </location>
</feature>
<feature type="chain" id="PRO_5045321277" evidence="2">
    <location>
        <begin position="29"/>
        <end position="327"/>
    </location>
</feature>
<comment type="caution">
    <text evidence="3">The sequence shown here is derived from an EMBL/GenBank/DDBJ whole genome shotgun (WGS) entry which is preliminary data.</text>
</comment>
<dbReference type="SUPFAM" id="SSF53850">
    <property type="entry name" value="Periplasmic binding protein-like II"/>
    <property type="match status" value="1"/>
</dbReference>
<dbReference type="PANTHER" id="PTHR42928:SF5">
    <property type="entry name" value="BLR1237 PROTEIN"/>
    <property type="match status" value="1"/>
</dbReference>
<dbReference type="Pfam" id="PF03401">
    <property type="entry name" value="TctC"/>
    <property type="match status" value="1"/>
</dbReference>
<keyword evidence="2" id="KW-0732">Signal</keyword>
<evidence type="ECO:0000313" key="4">
    <source>
        <dbReference type="Proteomes" id="UP000626026"/>
    </source>
</evidence>
<dbReference type="Proteomes" id="UP000626026">
    <property type="component" value="Unassembled WGS sequence"/>
</dbReference>
<dbReference type="InterPro" id="IPR042100">
    <property type="entry name" value="Bug_dom1"/>
</dbReference>
<sequence>MKLTRRAAACGVLGATALGLFSPGVARAQAAWPERTVTIVVPFPAGGSTDTVARILAQRLSTDLGKPVVVENKAGAAGTIGAGAVARSRPDGYTLFFAPAGVYAMAPYLYQLPYDNDRAFAGIGLVASMPMFLAVSKELPARNLQEFVALARQGRRIVYANPGAGSSSHLATELLLQTAGIEVADVGYRGGAPAVQAIMTNEAQLIVMAASGVLPQMQSGDVRALAVTTRERSAFAPDVPTVAESGFPGFEVVEEIALLAPAGVPEALLKRINAAVAAAMNSPEVRASLQPLAVMPTVTPAEDFPAYFAAENAKWREVIRSRNIRLQ</sequence>
<dbReference type="RefSeq" id="WP_187786705.1">
    <property type="nucleotide sequence ID" value="NZ_JACTVA010000060.1"/>
</dbReference>
<dbReference type="Gene3D" id="3.40.190.150">
    <property type="entry name" value="Bordetella uptake gene, domain 1"/>
    <property type="match status" value="1"/>
</dbReference>
<dbReference type="PIRSF" id="PIRSF017082">
    <property type="entry name" value="YflP"/>
    <property type="match status" value="1"/>
</dbReference>
<organism evidence="3 4">
    <name type="scientific">Teichococcus aerophilus</name>
    <dbReference type="NCBI Taxonomy" id="1224513"/>
    <lineage>
        <taxon>Bacteria</taxon>
        <taxon>Pseudomonadati</taxon>
        <taxon>Pseudomonadota</taxon>
        <taxon>Alphaproteobacteria</taxon>
        <taxon>Acetobacterales</taxon>
        <taxon>Roseomonadaceae</taxon>
        <taxon>Roseomonas</taxon>
    </lineage>
</organism>
<name>A0ABR7RU58_9PROT</name>
<keyword evidence="4" id="KW-1185">Reference proteome</keyword>
<evidence type="ECO:0000256" key="1">
    <source>
        <dbReference type="ARBA" id="ARBA00006987"/>
    </source>
</evidence>
<dbReference type="PANTHER" id="PTHR42928">
    <property type="entry name" value="TRICARBOXYLATE-BINDING PROTEIN"/>
    <property type="match status" value="1"/>
</dbReference>
<dbReference type="CDD" id="cd07012">
    <property type="entry name" value="PBP2_Bug_TTT"/>
    <property type="match status" value="1"/>
</dbReference>
<evidence type="ECO:0000313" key="3">
    <source>
        <dbReference type="EMBL" id="MBC9209572.1"/>
    </source>
</evidence>
<accession>A0ABR7RU58</accession>
<evidence type="ECO:0000256" key="2">
    <source>
        <dbReference type="SAM" id="SignalP"/>
    </source>
</evidence>
<dbReference type="EMBL" id="JACTVA010000060">
    <property type="protein sequence ID" value="MBC9209572.1"/>
    <property type="molecule type" value="Genomic_DNA"/>
</dbReference>
<gene>
    <name evidence="3" type="ORF">IBL26_22200</name>
</gene>
<dbReference type="InterPro" id="IPR005064">
    <property type="entry name" value="BUG"/>
</dbReference>
<proteinExistence type="inferred from homology"/>
<comment type="similarity">
    <text evidence="1">Belongs to the UPF0065 (bug) family.</text>
</comment>
<reference evidence="3 4" key="1">
    <citation type="journal article" date="2013" name="Int. J. Syst. Evol. Microbiol.">
        <title>Roseomonas aerophila sp. nov., isolated from air.</title>
        <authorList>
            <person name="Kim S.J."/>
            <person name="Weon H.Y."/>
            <person name="Ahn J.H."/>
            <person name="Hong S.B."/>
            <person name="Seok S.J."/>
            <person name="Whang K.S."/>
            <person name="Kwon S.W."/>
        </authorList>
    </citation>
    <scope>NUCLEOTIDE SEQUENCE [LARGE SCALE GENOMIC DNA]</scope>
    <source>
        <strain evidence="3 4">NBRC 108923</strain>
    </source>
</reference>
<dbReference type="Gene3D" id="3.40.190.10">
    <property type="entry name" value="Periplasmic binding protein-like II"/>
    <property type="match status" value="1"/>
</dbReference>